<dbReference type="AlphaFoldDB" id="A0A1G9LUQ5"/>
<evidence type="ECO:0000256" key="10">
    <source>
        <dbReference type="ARBA" id="ARBA00030772"/>
    </source>
</evidence>
<evidence type="ECO:0000256" key="6">
    <source>
        <dbReference type="ARBA" id="ARBA00022519"/>
    </source>
</evidence>
<dbReference type="STRING" id="144026.SAMN04488568_101211"/>
<dbReference type="RefSeq" id="WP_091765417.1">
    <property type="nucleotide sequence ID" value="NZ_FNHG01000001.1"/>
</dbReference>
<sequence>MLRLLAVFIIALLIGLIATLPLKLVLGLTTNGVDLSRAEIHGSIWNGTIRGARLGQVSMRRAQIHTRPWTLPGGRPAIDWVLADAGLRGSGLARVDLHGNWQVLDAQLVGVPVRMGLQEIPGLTEAAVITVSLDRLDFTGGHCAAASGVMTAAFSADLSQEFGLAVPELNGALECRGGELVAALSGETADMTVAADMIFGSAAVAWTIDIATTNADLGNALSYSGFQLSDGIWRQNGEMGHAD</sequence>
<organism evidence="11 12">
    <name type="scientific">Maricaulis salignorans</name>
    <dbReference type="NCBI Taxonomy" id="144026"/>
    <lineage>
        <taxon>Bacteria</taxon>
        <taxon>Pseudomonadati</taxon>
        <taxon>Pseudomonadota</taxon>
        <taxon>Alphaproteobacteria</taxon>
        <taxon>Maricaulales</taxon>
        <taxon>Maricaulaceae</taxon>
        <taxon>Maricaulis</taxon>
    </lineage>
</organism>
<keyword evidence="12" id="KW-1185">Reference proteome</keyword>
<accession>A0A1G9LUQ5</accession>
<evidence type="ECO:0000256" key="2">
    <source>
        <dbReference type="ARBA" id="ARBA00007208"/>
    </source>
</evidence>
<dbReference type="GO" id="GO:0015628">
    <property type="term" value="P:protein secretion by the type II secretion system"/>
    <property type="evidence" value="ECO:0007669"/>
    <property type="project" value="InterPro"/>
</dbReference>
<keyword evidence="5" id="KW-1003">Cell membrane</keyword>
<proteinExistence type="inferred from homology"/>
<evidence type="ECO:0000256" key="7">
    <source>
        <dbReference type="ARBA" id="ARBA00022692"/>
    </source>
</evidence>
<dbReference type="InterPro" id="IPR022792">
    <property type="entry name" value="T2SS_protein-GspN"/>
</dbReference>
<reference evidence="11 12" key="1">
    <citation type="submission" date="2016-10" db="EMBL/GenBank/DDBJ databases">
        <authorList>
            <person name="de Groot N.N."/>
        </authorList>
    </citation>
    <scope>NUCLEOTIDE SEQUENCE [LARGE SCALE GENOMIC DNA]</scope>
    <source>
        <strain evidence="11 12">DSM 16077</strain>
    </source>
</reference>
<protein>
    <recommendedName>
        <fullName evidence="3">Type II secretion system protein N</fullName>
    </recommendedName>
    <alternativeName>
        <fullName evidence="10">General secretion pathway protein N</fullName>
    </alternativeName>
</protein>
<evidence type="ECO:0000256" key="4">
    <source>
        <dbReference type="ARBA" id="ARBA00022448"/>
    </source>
</evidence>
<evidence type="ECO:0000256" key="8">
    <source>
        <dbReference type="ARBA" id="ARBA00022927"/>
    </source>
</evidence>
<evidence type="ECO:0000256" key="5">
    <source>
        <dbReference type="ARBA" id="ARBA00022475"/>
    </source>
</evidence>
<keyword evidence="9" id="KW-0472">Membrane</keyword>
<keyword evidence="4" id="KW-0813">Transport</keyword>
<dbReference type="GO" id="GO:0015627">
    <property type="term" value="C:type II protein secretion system complex"/>
    <property type="evidence" value="ECO:0007669"/>
    <property type="project" value="InterPro"/>
</dbReference>
<evidence type="ECO:0000256" key="3">
    <source>
        <dbReference type="ARBA" id="ARBA00021563"/>
    </source>
</evidence>
<evidence type="ECO:0000256" key="1">
    <source>
        <dbReference type="ARBA" id="ARBA00004533"/>
    </source>
</evidence>
<gene>
    <name evidence="11" type="ORF">SAMN04488568_101211</name>
</gene>
<dbReference type="Proteomes" id="UP000199759">
    <property type="component" value="Unassembled WGS sequence"/>
</dbReference>
<evidence type="ECO:0000313" key="11">
    <source>
        <dbReference type="EMBL" id="SDL65467.1"/>
    </source>
</evidence>
<keyword evidence="6" id="KW-0997">Cell inner membrane</keyword>
<evidence type="ECO:0000256" key="9">
    <source>
        <dbReference type="ARBA" id="ARBA00023136"/>
    </source>
</evidence>
<dbReference type="OrthoDB" id="7631278at2"/>
<comment type="similarity">
    <text evidence="2">Belongs to the GSP N family.</text>
</comment>
<dbReference type="GO" id="GO:0005886">
    <property type="term" value="C:plasma membrane"/>
    <property type="evidence" value="ECO:0007669"/>
    <property type="project" value="UniProtKB-SubCell"/>
</dbReference>
<dbReference type="EMBL" id="FNHG01000001">
    <property type="protein sequence ID" value="SDL65467.1"/>
    <property type="molecule type" value="Genomic_DNA"/>
</dbReference>
<keyword evidence="7" id="KW-0812">Transmembrane</keyword>
<evidence type="ECO:0000313" key="12">
    <source>
        <dbReference type="Proteomes" id="UP000199759"/>
    </source>
</evidence>
<dbReference type="Pfam" id="PF01203">
    <property type="entry name" value="T2SSN"/>
    <property type="match status" value="1"/>
</dbReference>
<keyword evidence="8" id="KW-0653">Protein transport</keyword>
<comment type="subcellular location">
    <subcellularLocation>
        <location evidence="1">Cell inner membrane</location>
    </subcellularLocation>
</comment>
<name>A0A1G9LUQ5_9PROT</name>